<protein>
    <submittedName>
        <fullName evidence="1">Putative secreted protein</fullName>
    </submittedName>
</protein>
<sequence>MSATGNGFASRTSLCCCCSGCLCACMTPDRFFGDARSAFWVSTAAADGPLEQQQQATRRPGRLLLSSDILTISVPSSSATGWGTNCQIKCRVPGLVVSCSTLPRCTTLRTLVLGGSYPLPLVPSWFRLRNS</sequence>
<dbReference type="AlphaFoldDB" id="A0A2M4B6L2"/>
<name>A0A2M4B6L2_9DIPT</name>
<reference evidence="1" key="1">
    <citation type="submission" date="2018-01" db="EMBL/GenBank/DDBJ databases">
        <title>An insight into the sialome of Amazonian anophelines.</title>
        <authorList>
            <person name="Ribeiro J.M."/>
            <person name="Scarpassa V."/>
            <person name="Calvo E."/>
        </authorList>
    </citation>
    <scope>NUCLEOTIDE SEQUENCE</scope>
    <source>
        <tissue evidence="1">Salivary glands</tissue>
    </source>
</reference>
<proteinExistence type="predicted"/>
<organism evidence="1">
    <name type="scientific">Anopheles triannulatus</name>
    <dbReference type="NCBI Taxonomy" id="58253"/>
    <lineage>
        <taxon>Eukaryota</taxon>
        <taxon>Metazoa</taxon>
        <taxon>Ecdysozoa</taxon>
        <taxon>Arthropoda</taxon>
        <taxon>Hexapoda</taxon>
        <taxon>Insecta</taxon>
        <taxon>Pterygota</taxon>
        <taxon>Neoptera</taxon>
        <taxon>Endopterygota</taxon>
        <taxon>Diptera</taxon>
        <taxon>Nematocera</taxon>
        <taxon>Culicoidea</taxon>
        <taxon>Culicidae</taxon>
        <taxon>Anophelinae</taxon>
        <taxon>Anopheles</taxon>
    </lineage>
</organism>
<evidence type="ECO:0000313" key="1">
    <source>
        <dbReference type="EMBL" id="MBW48657.1"/>
    </source>
</evidence>
<accession>A0A2M4B6L2</accession>
<dbReference type="EMBL" id="GGFK01015336">
    <property type="protein sequence ID" value="MBW48657.1"/>
    <property type="molecule type" value="Transcribed_RNA"/>
</dbReference>